<dbReference type="PROSITE" id="PS51194">
    <property type="entry name" value="HELICASE_CTER"/>
    <property type="match status" value="1"/>
</dbReference>
<dbReference type="PANTHER" id="PTHR47926:SF375">
    <property type="entry name" value="PENTATRICOPEPTIDE REPEAT-CONTAINING PROTEIN"/>
    <property type="match status" value="1"/>
</dbReference>
<feature type="repeat" description="PPR" evidence="3">
    <location>
        <begin position="517"/>
        <end position="552"/>
    </location>
</feature>
<feature type="compositionally biased region" description="Basic residues" evidence="4">
    <location>
        <begin position="853"/>
        <end position="875"/>
    </location>
</feature>
<evidence type="ECO:0000256" key="2">
    <source>
        <dbReference type="ARBA" id="ARBA00022946"/>
    </source>
</evidence>
<protein>
    <submittedName>
        <fullName evidence="6">Pentatricopeptide repeat-containing protein</fullName>
    </submittedName>
</protein>
<dbReference type="PANTHER" id="PTHR47926">
    <property type="entry name" value="PENTATRICOPEPTIDE REPEAT-CONTAINING PROTEIN"/>
    <property type="match status" value="1"/>
</dbReference>
<dbReference type="FunFam" id="1.25.40.10:FF:002170">
    <property type="entry name" value="Pentatricopeptide repeat-containing protein At1g22830"/>
    <property type="match status" value="1"/>
</dbReference>
<evidence type="ECO:0000256" key="1">
    <source>
        <dbReference type="ARBA" id="ARBA00022737"/>
    </source>
</evidence>
<dbReference type="InterPro" id="IPR027417">
    <property type="entry name" value="P-loop_NTPase"/>
</dbReference>
<feature type="compositionally biased region" description="Gly residues" evidence="4">
    <location>
        <begin position="813"/>
        <end position="839"/>
    </location>
</feature>
<reference evidence="6" key="1">
    <citation type="journal article" date="2018" name="Nat. Genet.">
        <title>Extensive intraspecific gene order and gene structural variations between Mo17 and other maize genomes.</title>
        <authorList>
            <person name="Sun S."/>
            <person name="Zhou Y."/>
            <person name="Chen J."/>
            <person name="Shi J."/>
            <person name="Zhao H."/>
            <person name="Zhao H."/>
            <person name="Song W."/>
            <person name="Zhang M."/>
            <person name="Cui Y."/>
            <person name="Dong X."/>
            <person name="Liu H."/>
            <person name="Ma X."/>
            <person name="Jiao Y."/>
            <person name="Wang B."/>
            <person name="Wei X."/>
            <person name="Stein J.C."/>
            <person name="Glaubitz J.C."/>
            <person name="Lu F."/>
            <person name="Yu G."/>
            <person name="Liang C."/>
            <person name="Fengler K."/>
            <person name="Li B."/>
            <person name="Rafalski A."/>
            <person name="Schnable P.S."/>
            <person name="Ware D.H."/>
            <person name="Buckler E.S."/>
            <person name="Lai J."/>
        </authorList>
    </citation>
    <scope>NUCLEOTIDE SEQUENCE [LARGE SCALE GENOMIC DNA]</scope>
    <source>
        <tissue evidence="6">Seedling</tissue>
    </source>
</reference>
<evidence type="ECO:0000256" key="3">
    <source>
        <dbReference type="PROSITE-ProRule" id="PRU00708"/>
    </source>
</evidence>
<comment type="caution">
    <text evidence="6">The sequence shown here is derived from an EMBL/GenBank/DDBJ whole genome shotgun (WGS) entry which is preliminary data.</text>
</comment>
<gene>
    <name evidence="6" type="primary">PCMP-E67_0</name>
    <name evidence="6" type="ORF">Zm00014a_033216</name>
</gene>
<dbReference type="InterPro" id="IPR001650">
    <property type="entry name" value="Helicase_C-like"/>
</dbReference>
<feature type="repeat" description="PPR" evidence="3">
    <location>
        <begin position="143"/>
        <end position="177"/>
    </location>
</feature>
<proteinExistence type="predicted"/>
<dbReference type="EMBL" id="NCVQ01000008">
    <property type="protein sequence ID" value="PWZ12431.1"/>
    <property type="molecule type" value="Genomic_DNA"/>
</dbReference>
<dbReference type="Gene3D" id="3.40.50.300">
    <property type="entry name" value="P-loop containing nucleotide triphosphate hydrolases"/>
    <property type="match status" value="1"/>
</dbReference>
<sequence>MQYWVWDHSCTRDTGSSRPPLMSAAAALSARPRPPTPAAIIHSLFVSLSDPSAIRLLPAPLLAFSQLRRLLPPDAATQLLLHPIASLLHLHRSDLRIGLQLHGLSLSAGLSCYSHLLPHLLSFYSHHPSLLPTASSLAAGSTSPEPYNVLISACLNHGLPRHALAAYQKMVDKDAVPPDAFTYPKVLRACAETADLALGRAVHVRAAAAGMDGHLFFQNALVSMYAKCGDLAAARRVFDGMDYRDVVSWNSMISGYAASGQWREAVELFRQMQAEGAEANSVTWNTIAGGYIQMCDYRAALGLIRDMVRGGAEVDFVTLVIGSNACSRAGWLRLGKEIHGLAVRMQCHEIDSVVNAVITMYARCNDMERALMLFRTMRCPGLVAWNTMLAGFALLDDAEAASRLFREMVCSDVQPNYVTVVTYLALCARVANLQHGRELHAHIIRQGFKRYCLLWNSLIDMYSKSGRLSVAQNVFDTMDDRDMISFTSMIAGYGMQGKGIVSLRFFKQMIDSGIMPDAIIMVTVLSACSHSGLVDEGEELFDKMVSSYGIKPQMEHYSCMVDLYARAGLLEKAEELLNQTPFPPTSTMVAALVGACHEQGNVIIGERSARRLLEMKTENAGHYVLIANMYAAAGCWNELATVRKLMRDMGVMKAPGLAWADLGNGFTPFLVGDRSNPLAPEIYEYVEVVLPMDKQRRLEQILRDQERGSKIIIFCSTKKIVVINYDFPTGIEDYVHRIGRTGRAGATGVSYTFFSEQDWKHAGDLVKLLQGANQHVPPQLHDMAARNASGGPRNQAAGMSRWDGPGGSHFEPGVGGSVGYGGVREGPGGFGGREGPGGFGVRESPAMLWWSRSRSRNRSWSHNRSRSSSRSRSRSKSRDHGAAPERRPRARFGFDVLPPATGAKEKAAPQEEVEDDEVVIPDECTVRSIEPTMLAELRKSVVAAFYQYLEALRVRVKLVAGGGAKPAPSSIQPPAGSNPRTPLLAPAFAAVARRWPARLAVAAMFKVNSGLGYLLKLAVMSFNGGLLY</sequence>
<feature type="repeat" description="PPR" evidence="3">
    <location>
        <begin position="245"/>
        <end position="279"/>
    </location>
</feature>
<dbReference type="ExpressionAtlas" id="A0A3L6DXR6">
    <property type="expression patterns" value="baseline and differential"/>
</dbReference>
<organism evidence="6">
    <name type="scientific">Zea mays</name>
    <name type="common">Maize</name>
    <dbReference type="NCBI Taxonomy" id="4577"/>
    <lineage>
        <taxon>Eukaryota</taxon>
        <taxon>Viridiplantae</taxon>
        <taxon>Streptophyta</taxon>
        <taxon>Embryophyta</taxon>
        <taxon>Tracheophyta</taxon>
        <taxon>Spermatophyta</taxon>
        <taxon>Magnoliopsida</taxon>
        <taxon>Liliopsida</taxon>
        <taxon>Poales</taxon>
        <taxon>Poaceae</taxon>
        <taxon>PACMAD clade</taxon>
        <taxon>Panicoideae</taxon>
        <taxon>Andropogonodae</taxon>
        <taxon>Andropogoneae</taxon>
        <taxon>Tripsacinae</taxon>
        <taxon>Zea</taxon>
    </lineage>
</organism>
<keyword evidence="2" id="KW-0809">Transit peptide</keyword>
<dbReference type="FunFam" id="1.25.40.10:FF:000344">
    <property type="entry name" value="Pentatricopeptide repeat-containing protein"/>
    <property type="match status" value="1"/>
</dbReference>
<dbReference type="SUPFAM" id="SSF52540">
    <property type="entry name" value="P-loop containing nucleoside triphosphate hydrolases"/>
    <property type="match status" value="1"/>
</dbReference>
<dbReference type="InterPro" id="IPR011990">
    <property type="entry name" value="TPR-like_helical_dom_sf"/>
</dbReference>
<dbReference type="Gene3D" id="1.25.40.10">
    <property type="entry name" value="Tetratricopeptide repeat domain"/>
    <property type="match status" value="3"/>
</dbReference>
<accession>A0A3L6DXR6</accession>
<evidence type="ECO:0000259" key="5">
    <source>
        <dbReference type="PROSITE" id="PS51194"/>
    </source>
</evidence>
<dbReference type="Pfam" id="PF00271">
    <property type="entry name" value="Helicase_C"/>
    <property type="match status" value="1"/>
</dbReference>
<dbReference type="FunFam" id="1.25.40.10:FF:001217">
    <property type="entry name" value="Pentatricopeptide repeat-containing protein"/>
    <property type="match status" value="1"/>
</dbReference>
<dbReference type="Pfam" id="PF01535">
    <property type="entry name" value="PPR"/>
    <property type="match status" value="8"/>
</dbReference>
<dbReference type="GO" id="GO:0009451">
    <property type="term" value="P:RNA modification"/>
    <property type="evidence" value="ECO:0007669"/>
    <property type="project" value="InterPro"/>
</dbReference>
<keyword evidence="1" id="KW-0677">Repeat</keyword>
<dbReference type="NCBIfam" id="TIGR00756">
    <property type="entry name" value="PPR"/>
    <property type="match status" value="5"/>
</dbReference>
<feature type="repeat" description="PPR" evidence="3">
    <location>
        <begin position="482"/>
        <end position="516"/>
    </location>
</feature>
<feature type="region of interest" description="Disordered" evidence="4">
    <location>
        <begin position="853"/>
        <end position="915"/>
    </location>
</feature>
<evidence type="ECO:0000313" key="6">
    <source>
        <dbReference type="EMBL" id="PWZ12431.1"/>
    </source>
</evidence>
<evidence type="ECO:0000256" key="4">
    <source>
        <dbReference type="SAM" id="MobiDB-lite"/>
    </source>
</evidence>
<dbReference type="FunFam" id="1.25.40.10:FF:001643">
    <property type="entry name" value="Pentatricopeptide repeat-containing protein"/>
    <property type="match status" value="1"/>
</dbReference>
<dbReference type="Pfam" id="PF20431">
    <property type="entry name" value="E_motif"/>
    <property type="match status" value="1"/>
</dbReference>
<dbReference type="InterPro" id="IPR002885">
    <property type="entry name" value="PPR_rpt"/>
</dbReference>
<dbReference type="InterPro" id="IPR046960">
    <property type="entry name" value="PPR_At4g14850-like_plant"/>
</dbReference>
<name>A0A3L6DXR6_MAIZE</name>
<feature type="compositionally biased region" description="Basic and acidic residues" evidence="4">
    <location>
        <begin position="876"/>
        <end position="887"/>
    </location>
</feature>
<feature type="domain" description="Helicase C-terminal" evidence="5">
    <location>
        <begin position="721"/>
        <end position="784"/>
    </location>
</feature>
<dbReference type="PROSITE" id="PS51375">
    <property type="entry name" value="PPR"/>
    <property type="match status" value="6"/>
</dbReference>
<feature type="repeat" description="PPR" evidence="3">
    <location>
        <begin position="280"/>
        <end position="314"/>
    </location>
</feature>
<feature type="repeat" description="PPR" evidence="3">
    <location>
        <begin position="381"/>
        <end position="415"/>
    </location>
</feature>
<dbReference type="GO" id="GO:0003723">
    <property type="term" value="F:RNA binding"/>
    <property type="evidence" value="ECO:0007669"/>
    <property type="project" value="InterPro"/>
</dbReference>
<feature type="region of interest" description="Disordered" evidence="4">
    <location>
        <begin position="784"/>
        <end position="839"/>
    </location>
</feature>
<dbReference type="InterPro" id="IPR046848">
    <property type="entry name" value="E_motif"/>
</dbReference>
<dbReference type="Pfam" id="PF13041">
    <property type="entry name" value="PPR_2"/>
    <property type="match status" value="1"/>
</dbReference>
<dbReference type="Proteomes" id="UP000251960">
    <property type="component" value="Chromosome 7"/>
</dbReference>
<dbReference type="AlphaFoldDB" id="A0A3L6DXR6"/>